<reference evidence="1 2" key="1">
    <citation type="submission" date="2024-09" db="EMBL/GenBank/DDBJ databases">
        <authorList>
            <person name="Lee S.D."/>
        </authorList>
    </citation>
    <scope>NUCLEOTIDE SEQUENCE [LARGE SCALE GENOMIC DNA]</scope>
    <source>
        <strain evidence="1 2">N1-5</strain>
    </source>
</reference>
<sequence length="226" mass="22884">MNEDTPGTTEVLETLKASLAGVGMPTPVEQIVAAGRARGRRRRLAKVTVAAAAAAGLALGVTTYGNPSTAPPTAGGSGSQTAAVHIHTAAYTVDSNADGTIHVTWDKAKYFEDSAGLQAALARAGFPVLVKTGEFCRGPADHGTLDPSGVGAGVDKVMKGESLSGGRVEFVFVPSAMPKGEQLFIGYLTPAQLAVTHGRPGSVERLVPTGVPLVCSTQAPAPNPGS</sequence>
<dbReference type="EMBL" id="JBHEZZ010000008">
    <property type="protein sequence ID" value="MFC1402925.1"/>
    <property type="molecule type" value="Genomic_DNA"/>
</dbReference>
<evidence type="ECO:0000313" key="1">
    <source>
        <dbReference type="EMBL" id="MFC1402925.1"/>
    </source>
</evidence>
<accession>A0ABV6UNA2</accession>
<comment type="caution">
    <text evidence="1">The sequence shown here is derived from an EMBL/GenBank/DDBJ whole genome shotgun (WGS) entry which is preliminary data.</text>
</comment>
<keyword evidence="2" id="KW-1185">Reference proteome</keyword>
<dbReference type="Proteomes" id="UP001592528">
    <property type="component" value="Unassembled WGS sequence"/>
</dbReference>
<organism evidence="1 2">
    <name type="scientific">Streptacidiphilus cavernicola</name>
    <dbReference type="NCBI Taxonomy" id="3342716"/>
    <lineage>
        <taxon>Bacteria</taxon>
        <taxon>Bacillati</taxon>
        <taxon>Actinomycetota</taxon>
        <taxon>Actinomycetes</taxon>
        <taxon>Kitasatosporales</taxon>
        <taxon>Streptomycetaceae</taxon>
        <taxon>Streptacidiphilus</taxon>
    </lineage>
</organism>
<dbReference type="RefSeq" id="WP_030249009.1">
    <property type="nucleotide sequence ID" value="NZ_JBHEZZ010000008.1"/>
</dbReference>
<protein>
    <recommendedName>
        <fullName evidence="3">PASTA domain-containing protein</fullName>
    </recommendedName>
</protein>
<evidence type="ECO:0008006" key="3">
    <source>
        <dbReference type="Google" id="ProtNLM"/>
    </source>
</evidence>
<gene>
    <name evidence="1" type="ORF">ACEZDJ_16675</name>
</gene>
<evidence type="ECO:0000313" key="2">
    <source>
        <dbReference type="Proteomes" id="UP001592528"/>
    </source>
</evidence>
<proteinExistence type="predicted"/>
<name>A0ABV6UNA2_9ACTN</name>